<dbReference type="GO" id="GO:0005975">
    <property type="term" value="P:carbohydrate metabolic process"/>
    <property type="evidence" value="ECO:0007669"/>
    <property type="project" value="TreeGrafter"/>
</dbReference>
<dbReference type="InterPro" id="IPR036514">
    <property type="entry name" value="SGNH_hydro_sf"/>
</dbReference>
<dbReference type="Gene3D" id="3.40.50.1110">
    <property type="entry name" value="SGNH hydrolase"/>
    <property type="match status" value="1"/>
</dbReference>
<evidence type="ECO:0008006" key="4">
    <source>
        <dbReference type="Google" id="ProtNLM"/>
    </source>
</evidence>
<sequence length="629" mass="70601">MLKNTSLVTFLCLLTAFIADIGLAQNARMPREDVIDVPAISEGLCVSNVFQSNMVLQRDKPIVIWGWADAGENVTVSLADQEQTATAAEDRTWKVSLPAMAVNTEPQTMTVRGASQTLTLNNILIGDLWVLGGQSNMEFPLDRVENGELEIISAHYPNIRILTVPAMNGPDQKEGFARLHEWSDWFGRHYRKGDWDECSPEIVRELSAIGYVFARRIHMASQVPMGVIDASRGGTTVETWTPDAVLRKIDSPQVKTVLQEWDQKVAAWDSQADLEQRIANHRQKVERFKKEGREMPAGETEPTDLRPGPAMDQNRPGNCFASMIGPLSGLKIKGAIFHQGYNNCFNGTEGTIMYRYVFPEMIASWRAAFDDPDMPFGILSLCTEGNVQTLENYCEMMANPGPFIREAQYQTFLDLYNAGDKNIGFTSTYDLRRRWYHPQLKIPAGERIARWALATQYGFERSIRWKPPMVTSINVADDHIELHLDEPASAVDDGGPILGFAVAGEDRKFHPAEAEHLVTGKNDRGQPQTDKKVLVLSSPMVAHPIHYRYAWGRSPLGNLQAERVTDIPFATQRSDDWSLENVPLGVHEEEITTKLDSQQQRKLLDALRKQDVERILRQAEELKAVAGGD</sequence>
<dbReference type="InterPro" id="IPR039329">
    <property type="entry name" value="SIAE"/>
</dbReference>
<evidence type="ECO:0000256" key="1">
    <source>
        <dbReference type="SAM" id="MobiDB-lite"/>
    </source>
</evidence>
<protein>
    <recommendedName>
        <fullName evidence="4">Sialate O-acetylesterase domain-containing protein</fullName>
    </recommendedName>
</protein>
<dbReference type="PANTHER" id="PTHR22901">
    <property type="entry name" value="SIALATE O-ACETYLESTERASE"/>
    <property type="match status" value="1"/>
</dbReference>
<reference evidence="2 3" key="1">
    <citation type="submission" date="2019-02" db="EMBL/GenBank/DDBJ databases">
        <title>Deep-cultivation of Planctomycetes and their phenomic and genomic characterization uncovers novel biology.</title>
        <authorList>
            <person name="Wiegand S."/>
            <person name="Jogler M."/>
            <person name="Boedeker C."/>
            <person name="Pinto D."/>
            <person name="Vollmers J."/>
            <person name="Rivas-Marin E."/>
            <person name="Kohn T."/>
            <person name="Peeters S.H."/>
            <person name="Heuer A."/>
            <person name="Rast P."/>
            <person name="Oberbeckmann S."/>
            <person name="Bunk B."/>
            <person name="Jeske O."/>
            <person name="Meyerdierks A."/>
            <person name="Storesund J.E."/>
            <person name="Kallscheuer N."/>
            <person name="Luecker S."/>
            <person name="Lage O.M."/>
            <person name="Pohl T."/>
            <person name="Merkel B.J."/>
            <person name="Hornburger P."/>
            <person name="Mueller R.-W."/>
            <person name="Bruemmer F."/>
            <person name="Labrenz M."/>
            <person name="Spormann A.M."/>
            <person name="Op Den Camp H."/>
            <person name="Overmann J."/>
            <person name="Amann R."/>
            <person name="Jetten M.S.M."/>
            <person name="Mascher T."/>
            <person name="Medema M.H."/>
            <person name="Devos D.P."/>
            <person name="Kaster A.-K."/>
            <person name="Ovreas L."/>
            <person name="Rohde M."/>
            <person name="Galperin M.Y."/>
            <person name="Jogler C."/>
        </authorList>
    </citation>
    <scope>NUCLEOTIDE SEQUENCE [LARGE SCALE GENOMIC DNA]</scope>
    <source>
        <strain evidence="2 3">Pla52n</strain>
    </source>
</reference>
<keyword evidence="3" id="KW-1185">Reference proteome</keyword>
<dbReference type="OrthoDB" id="224124at2"/>
<gene>
    <name evidence="2" type="ORF">Pla52n_28650</name>
</gene>
<dbReference type="RefSeq" id="WP_146520169.1">
    <property type="nucleotide sequence ID" value="NZ_CP151726.1"/>
</dbReference>
<accession>A0A5C6AZT6</accession>
<dbReference type="Proteomes" id="UP000320176">
    <property type="component" value="Unassembled WGS sequence"/>
</dbReference>
<dbReference type="SUPFAM" id="SSF52266">
    <property type="entry name" value="SGNH hydrolase"/>
    <property type="match status" value="1"/>
</dbReference>
<name>A0A5C6AZT6_9BACT</name>
<dbReference type="EMBL" id="SJPN01000003">
    <property type="protein sequence ID" value="TWU04821.1"/>
    <property type="molecule type" value="Genomic_DNA"/>
</dbReference>
<dbReference type="GO" id="GO:0001681">
    <property type="term" value="F:sialate O-acetylesterase activity"/>
    <property type="evidence" value="ECO:0007669"/>
    <property type="project" value="InterPro"/>
</dbReference>
<evidence type="ECO:0000313" key="3">
    <source>
        <dbReference type="Proteomes" id="UP000320176"/>
    </source>
</evidence>
<dbReference type="PANTHER" id="PTHR22901:SF0">
    <property type="entry name" value="SIALATE O-ACETYLESTERASE"/>
    <property type="match status" value="1"/>
</dbReference>
<organism evidence="2 3">
    <name type="scientific">Stieleria varia</name>
    <dbReference type="NCBI Taxonomy" id="2528005"/>
    <lineage>
        <taxon>Bacteria</taxon>
        <taxon>Pseudomonadati</taxon>
        <taxon>Planctomycetota</taxon>
        <taxon>Planctomycetia</taxon>
        <taxon>Pirellulales</taxon>
        <taxon>Pirellulaceae</taxon>
        <taxon>Stieleria</taxon>
    </lineage>
</organism>
<comment type="caution">
    <text evidence="2">The sequence shown here is derived from an EMBL/GenBank/DDBJ whole genome shotgun (WGS) entry which is preliminary data.</text>
</comment>
<dbReference type="AlphaFoldDB" id="A0A5C6AZT6"/>
<evidence type="ECO:0000313" key="2">
    <source>
        <dbReference type="EMBL" id="TWU04821.1"/>
    </source>
</evidence>
<feature type="region of interest" description="Disordered" evidence="1">
    <location>
        <begin position="290"/>
        <end position="310"/>
    </location>
</feature>
<proteinExistence type="predicted"/>